<keyword evidence="2" id="KW-1133">Transmembrane helix</keyword>
<evidence type="ECO:0000313" key="4">
    <source>
        <dbReference type="EMBL" id="CCI45594.1"/>
    </source>
</evidence>
<accession>A0A024GFD5</accession>
<comment type="caution">
    <text evidence="4">The sequence shown here is derived from an EMBL/GenBank/DDBJ whole genome shotgun (WGS) entry which is preliminary data.</text>
</comment>
<proteinExistence type="predicted"/>
<sequence>MLRKALWILARVLLLSNYGRSQRGRLVIHRRHGSDLSTQTGSLLHVSVNVLFPSVFFPLFDIKARGSNLQARFDDDIPSSDSFEDNNGDNYDISDSGFSSHTKSTSRVRLSSMSESESGKSSSAFHAKRLNAGERLSLFLPTHSSTSLRVLNEQPQSTAKDPLSSERMYETERTIELRRENTDSRVSLLVLELIGIASLIALILIALLLRRLKYTLQHYMETFDHANYMQHSFDSSWSEASNACGEAVQMRFSRLVSVTPNGNAMFVL</sequence>
<dbReference type="InParanoid" id="A0A024GFD5"/>
<keyword evidence="3" id="KW-0732">Signal</keyword>
<evidence type="ECO:0000256" key="2">
    <source>
        <dbReference type="SAM" id="Phobius"/>
    </source>
</evidence>
<feature type="chain" id="PRO_5001529453" evidence="3">
    <location>
        <begin position="22"/>
        <end position="268"/>
    </location>
</feature>
<keyword evidence="5" id="KW-1185">Reference proteome</keyword>
<dbReference type="Proteomes" id="UP000053237">
    <property type="component" value="Unassembled WGS sequence"/>
</dbReference>
<evidence type="ECO:0000313" key="5">
    <source>
        <dbReference type="Proteomes" id="UP000053237"/>
    </source>
</evidence>
<feature type="signal peptide" evidence="3">
    <location>
        <begin position="1"/>
        <end position="21"/>
    </location>
</feature>
<dbReference type="EMBL" id="CAIX01000102">
    <property type="protein sequence ID" value="CCI45594.1"/>
    <property type="molecule type" value="Genomic_DNA"/>
</dbReference>
<organism evidence="4 5">
    <name type="scientific">Albugo candida</name>
    <dbReference type="NCBI Taxonomy" id="65357"/>
    <lineage>
        <taxon>Eukaryota</taxon>
        <taxon>Sar</taxon>
        <taxon>Stramenopiles</taxon>
        <taxon>Oomycota</taxon>
        <taxon>Peronosporomycetes</taxon>
        <taxon>Albuginales</taxon>
        <taxon>Albuginaceae</taxon>
        <taxon>Albugo</taxon>
    </lineage>
</organism>
<evidence type="ECO:0000256" key="3">
    <source>
        <dbReference type="SAM" id="SignalP"/>
    </source>
</evidence>
<feature type="region of interest" description="Disordered" evidence="1">
    <location>
        <begin position="79"/>
        <end position="124"/>
    </location>
</feature>
<evidence type="ECO:0000256" key="1">
    <source>
        <dbReference type="SAM" id="MobiDB-lite"/>
    </source>
</evidence>
<dbReference type="AlphaFoldDB" id="A0A024GFD5"/>
<feature type="transmembrane region" description="Helical" evidence="2">
    <location>
        <begin position="186"/>
        <end position="209"/>
    </location>
</feature>
<protein>
    <submittedName>
        <fullName evidence="4">Uncharacterized protein</fullName>
    </submittedName>
</protein>
<name>A0A024GFD5_9STRA</name>
<reference evidence="4 5" key="1">
    <citation type="submission" date="2012-05" db="EMBL/GenBank/DDBJ databases">
        <title>Recombination and specialization in a pathogen metapopulation.</title>
        <authorList>
            <person name="Gardiner A."/>
            <person name="Kemen E."/>
            <person name="Schultz-Larsen T."/>
            <person name="MacLean D."/>
            <person name="Van Oosterhout C."/>
            <person name="Jones J.D.G."/>
        </authorList>
    </citation>
    <scope>NUCLEOTIDE SEQUENCE [LARGE SCALE GENOMIC DNA]</scope>
    <source>
        <strain evidence="4 5">Ac Nc2</strain>
    </source>
</reference>
<feature type="compositionally biased region" description="Low complexity" evidence="1">
    <location>
        <begin position="105"/>
        <end position="123"/>
    </location>
</feature>
<gene>
    <name evidence="4" type="ORF">BN9_064910</name>
</gene>
<keyword evidence="2" id="KW-0472">Membrane</keyword>
<keyword evidence="2" id="KW-0812">Transmembrane</keyword>